<evidence type="ECO:0000313" key="2">
    <source>
        <dbReference type="EMBL" id="KFO20432.1"/>
    </source>
</evidence>
<dbReference type="Proteomes" id="UP000028990">
    <property type="component" value="Unassembled WGS sequence"/>
</dbReference>
<organism evidence="2 3">
    <name type="scientific">Fukomys damarensis</name>
    <name type="common">Damaraland mole rat</name>
    <name type="synonym">Cryptomys damarensis</name>
    <dbReference type="NCBI Taxonomy" id="885580"/>
    <lineage>
        <taxon>Eukaryota</taxon>
        <taxon>Metazoa</taxon>
        <taxon>Chordata</taxon>
        <taxon>Craniata</taxon>
        <taxon>Vertebrata</taxon>
        <taxon>Euteleostomi</taxon>
        <taxon>Mammalia</taxon>
        <taxon>Eutheria</taxon>
        <taxon>Euarchontoglires</taxon>
        <taxon>Glires</taxon>
        <taxon>Rodentia</taxon>
        <taxon>Hystricomorpha</taxon>
        <taxon>Bathyergidae</taxon>
        <taxon>Fukomys</taxon>
    </lineage>
</organism>
<sequence length="119" mass="13620">MKNWCHIRSKIKAKYFLLLWSLTPLDVIRSTASEVRDLQRGSSALAGRDLGARQRLRSFPDPNAREDLRVEVRHGSCRIPKRGRGGLCGTHPQNTPRLQKCRAFSFEDVLIPRQKEKAP</sequence>
<accession>A0A091CQL7</accession>
<dbReference type="EMBL" id="KN124757">
    <property type="protein sequence ID" value="KFO20432.1"/>
    <property type="molecule type" value="Genomic_DNA"/>
</dbReference>
<dbReference type="AlphaFoldDB" id="A0A091CQL7"/>
<evidence type="ECO:0000313" key="3">
    <source>
        <dbReference type="Proteomes" id="UP000028990"/>
    </source>
</evidence>
<feature type="signal peptide" evidence="1">
    <location>
        <begin position="1"/>
        <end position="32"/>
    </location>
</feature>
<keyword evidence="3" id="KW-1185">Reference proteome</keyword>
<evidence type="ECO:0000256" key="1">
    <source>
        <dbReference type="SAM" id="SignalP"/>
    </source>
</evidence>
<keyword evidence="1" id="KW-0732">Signal</keyword>
<name>A0A091CQL7_FUKDA</name>
<proteinExistence type="predicted"/>
<reference evidence="2 3" key="1">
    <citation type="submission" date="2013-11" db="EMBL/GenBank/DDBJ databases">
        <title>The Damaraland mole rat (Fukomys damarensis) genome and evolution of African mole rats.</title>
        <authorList>
            <person name="Gladyshev V.N."/>
            <person name="Fang X."/>
        </authorList>
    </citation>
    <scope>NUCLEOTIDE SEQUENCE [LARGE SCALE GENOMIC DNA]</scope>
    <source>
        <tissue evidence="2">Liver</tissue>
    </source>
</reference>
<feature type="chain" id="PRO_5001872409" evidence="1">
    <location>
        <begin position="33"/>
        <end position="119"/>
    </location>
</feature>
<gene>
    <name evidence="2" type="ORF">H920_18203</name>
</gene>
<protein>
    <submittedName>
        <fullName evidence="2">Uncharacterized protein</fullName>
    </submittedName>
</protein>